<feature type="compositionally biased region" description="Basic and acidic residues" evidence="4">
    <location>
        <begin position="608"/>
        <end position="618"/>
    </location>
</feature>
<feature type="compositionally biased region" description="Pro residues" evidence="4">
    <location>
        <begin position="448"/>
        <end position="457"/>
    </location>
</feature>
<dbReference type="KEGG" id="bbel:109488103"/>
<keyword evidence="1 2" id="KW-0728">SH3 domain</keyword>
<dbReference type="PRINTS" id="PR00499">
    <property type="entry name" value="P67PHOX"/>
</dbReference>
<evidence type="ECO:0000256" key="1">
    <source>
        <dbReference type="ARBA" id="ARBA00022443"/>
    </source>
</evidence>
<dbReference type="Gene3D" id="2.30.30.40">
    <property type="entry name" value="SH3 Domains"/>
    <property type="match status" value="3"/>
</dbReference>
<feature type="compositionally biased region" description="Basic and acidic residues" evidence="4">
    <location>
        <begin position="568"/>
        <end position="584"/>
    </location>
</feature>
<reference evidence="7" key="1">
    <citation type="submission" date="2025-08" db="UniProtKB">
        <authorList>
            <consortium name="RefSeq"/>
        </authorList>
    </citation>
    <scope>IDENTIFICATION</scope>
    <source>
        <tissue evidence="7">Gonad</tissue>
    </source>
</reference>
<feature type="domain" description="SH3" evidence="5">
    <location>
        <begin position="122"/>
        <end position="181"/>
    </location>
</feature>
<dbReference type="GO" id="GO:0007015">
    <property type="term" value="P:actin filament organization"/>
    <property type="evidence" value="ECO:0007669"/>
    <property type="project" value="TreeGrafter"/>
</dbReference>
<keyword evidence="6" id="KW-1185">Reference proteome</keyword>
<dbReference type="Proteomes" id="UP000515135">
    <property type="component" value="Unplaced"/>
</dbReference>
<keyword evidence="3" id="KW-0175">Coiled coil</keyword>
<sequence length="717" mass="79791">MVEVRVEFDYEAELDDELSLKIGDIITNVKQQDGGWWEGELNGKKGVFPDNFVKVIKKGSPPAKPSEKTNSHDKDEGGNVAKLASRLSMRGVPLAGMAPPGEGGVTRRPTVQRRDPAQAEKTRKLRCKAQYSYAPENMDELRLEVGDVIEILKQEEEGWWEGTLNGKSGVFPSNFVEVIKDEDKENIEEHQKEKTAPAPQQEEKNGPSGEQPQQQLKQPKKVRGVGLGDIFGNSPLHLRTKAADSIHDKDKHTHTDHIAKSGSLKKKAPPVPSEPPAKEEKASKPVEKAKVLFDYTAENEDELSLKVGEVIIIRSKESVDSGWWEGEVNGKTGVFPDNFVELLPPEEQGPEVPPRQVLRKITPPRPKKPPPPAASVKPVGGLNKLSHDKKHEDKHDEKADKQEHTDKPTNKPDDLPIRHLGRKPGTLPPKPSGSIEEKLDKKSATLPIIPPKKPGPPTTAKKPTLAKSTESLNSTSSVEQNADGDVGNFDHIQVSPDKLTHLTAQRAKHPNRRPPSMFSSPKPVSTWLKNSKGRRPIATDGYLNCLAENENEVEETRTETVVEKKQPEVIKEKLKEEKEEKEEVAPPPWAKDIRKGASLRRGVIPPTTKEEPLPEKRPPPPAVHRAKPTLPLQTPAKPDSKPTTPTEQPVTTPGTPLDTKALEDLRGEVRSLREQMTKMQSDNRRKMNELLNEIDEEKKVRMAMQVELDRLKKLVMS</sequence>
<evidence type="ECO:0000256" key="2">
    <source>
        <dbReference type="PROSITE-ProRule" id="PRU00192"/>
    </source>
</evidence>
<feature type="compositionally biased region" description="Basic and acidic residues" evidence="4">
    <location>
        <begin position="112"/>
        <end position="122"/>
    </location>
</feature>
<proteinExistence type="predicted"/>
<feature type="region of interest" description="Disordered" evidence="4">
    <location>
        <begin position="58"/>
        <end position="78"/>
    </location>
</feature>
<feature type="compositionally biased region" description="Low complexity" evidence="4">
    <location>
        <begin position="458"/>
        <end position="469"/>
    </location>
</feature>
<dbReference type="PANTHER" id="PTHR14167:SF92">
    <property type="entry name" value="CIN85 AND CD2AP RELATED, ISOFORM J"/>
    <property type="match status" value="1"/>
</dbReference>
<feature type="compositionally biased region" description="Basic and acidic residues" evidence="4">
    <location>
        <begin position="65"/>
        <end position="77"/>
    </location>
</feature>
<dbReference type="SMART" id="SM00326">
    <property type="entry name" value="SH3"/>
    <property type="match status" value="3"/>
</dbReference>
<dbReference type="GO" id="GO:0016477">
    <property type="term" value="P:cell migration"/>
    <property type="evidence" value="ECO:0007669"/>
    <property type="project" value="TreeGrafter"/>
</dbReference>
<feature type="compositionally biased region" description="Polar residues" evidence="4">
    <location>
        <begin position="517"/>
        <end position="529"/>
    </location>
</feature>
<evidence type="ECO:0000313" key="7">
    <source>
        <dbReference type="RefSeq" id="XP_019647809.1"/>
    </source>
</evidence>
<dbReference type="PRINTS" id="PR00452">
    <property type="entry name" value="SH3DOMAIN"/>
</dbReference>
<organism evidence="6 7">
    <name type="scientific">Branchiostoma belcheri</name>
    <name type="common">Amphioxus</name>
    <dbReference type="NCBI Taxonomy" id="7741"/>
    <lineage>
        <taxon>Eukaryota</taxon>
        <taxon>Metazoa</taxon>
        <taxon>Chordata</taxon>
        <taxon>Cephalochordata</taxon>
        <taxon>Leptocardii</taxon>
        <taxon>Amphioxiformes</taxon>
        <taxon>Branchiostomatidae</taxon>
        <taxon>Branchiostoma</taxon>
    </lineage>
</organism>
<feature type="compositionally biased region" description="Basic and acidic residues" evidence="4">
    <location>
        <begin position="385"/>
        <end position="417"/>
    </location>
</feature>
<dbReference type="CDD" id="cd11873">
    <property type="entry name" value="SH3_CD2AP-like_1"/>
    <property type="match status" value="1"/>
</dbReference>
<dbReference type="CDD" id="cd11875">
    <property type="entry name" value="SH3_CD2AP-like_3"/>
    <property type="match status" value="1"/>
</dbReference>
<dbReference type="GeneID" id="109488103"/>
<feature type="compositionally biased region" description="Polar residues" evidence="4">
    <location>
        <begin position="470"/>
        <end position="480"/>
    </location>
</feature>
<evidence type="ECO:0000313" key="6">
    <source>
        <dbReference type="Proteomes" id="UP000515135"/>
    </source>
</evidence>
<feature type="domain" description="SH3" evidence="5">
    <location>
        <begin position="1"/>
        <end position="58"/>
    </location>
</feature>
<feature type="compositionally biased region" description="Basic and acidic residues" evidence="4">
    <location>
        <begin position="276"/>
        <end position="285"/>
    </location>
</feature>
<dbReference type="OrthoDB" id="5340910at2759"/>
<feature type="region of interest" description="Disordered" evidence="4">
    <location>
        <begin position="92"/>
        <end position="125"/>
    </location>
</feature>
<feature type="region of interest" description="Disordered" evidence="4">
    <location>
        <begin position="186"/>
        <end position="285"/>
    </location>
</feature>
<dbReference type="PROSITE" id="PS50002">
    <property type="entry name" value="SH3"/>
    <property type="match status" value="3"/>
</dbReference>
<dbReference type="Pfam" id="PF14604">
    <property type="entry name" value="SH3_9"/>
    <property type="match status" value="3"/>
</dbReference>
<protein>
    <submittedName>
        <fullName evidence="7">SH3 domain-containing kinase-binding protein 1-like isoform X1</fullName>
    </submittedName>
</protein>
<feature type="compositionally biased region" description="Basic and acidic residues" evidence="4">
    <location>
        <begin position="186"/>
        <end position="205"/>
    </location>
</feature>
<dbReference type="CDD" id="cd11874">
    <property type="entry name" value="SH3_CD2AP-like_2"/>
    <property type="match status" value="1"/>
</dbReference>
<evidence type="ECO:0000256" key="3">
    <source>
        <dbReference type="SAM" id="Coils"/>
    </source>
</evidence>
<dbReference type="AlphaFoldDB" id="A0A6P5ANT7"/>
<feature type="domain" description="SH3" evidence="5">
    <location>
        <begin position="284"/>
        <end position="345"/>
    </location>
</feature>
<dbReference type="FunFam" id="2.30.30.40:FF:000072">
    <property type="entry name" value="Unconventional Myosin IB"/>
    <property type="match status" value="3"/>
</dbReference>
<dbReference type="InterPro" id="IPR050384">
    <property type="entry name" value="Endophilin_SH3RF"/>
</dbReference>
<feature type="region of interest" description="Disordered" evidence="4">
    <location>
        <begin position="334"/>
        <end position="537"/>
    </location>
</feature>
<evidence type="ECO:0000256" key="4">
    <source>
        <dbReference type="SAM" id="MobiDB-lite"/>
    </source>
</evidence>
<accession>A0A6P5ANT7</accession>
<name>A0A6P5ANT7_BRABE</name>
<feature type="compositionally biased region" description="Basic and acidic residues" evidence="4">
    <location>
        <begin position="241"/>
        <end position="259"/>
    </location>
</feature>
<feature type="compositionally biased region" description="Low complexity" evidence="4">
    <location>
        <begin position="642"/>
        <end position="656"/>
    </location>
</feature>
<dbReference type="RefSeq" id="XP_019647809.1">
    <property type="nucleotide sequence ID" value="XM_019792250.1"/>
</dbReference>
<feature type="region of interest" description="Disordered" evidence="4">
    <location>
        <begin position="568"/>
        <end position="662"/>
    </location>
</feature>
<dbReference type="InterPro" id="IPR036028">
    <property type="entry name" value="SH3-like_dom_sf"/>
</dbReference>
<dbReference type="PANTHER" id="PTHR14167">
    <property type="entry name" value="SH3 DOMAIN-CONTAINING"/>
    <property type="match status" value="1"/>
</dbReference>
<dbReference type="InterPro" id="IPR001452">
    <property type="entry name" value="SH3_domain"/>
</dbReference>
<evidence type="ECO:0000259" key="5">
    <source>
        <dbReference type="PROSITE" id="PS50002"/>
    </source>
</evidence>
<dbReference type="SUPFAM" id="SSF50044">
    <property type="entry name" value="SH3-domain"/>
    <property type="match status" value="3"/>
</dbReference>
<gene>
    <name evidence="7" type="primary">LOC109488103</name>
</gene>
<feature type="coiled-coil region" evidence="3">
    <location>
        <begin position="662"/>
        <end position="714"/>
    </location>
</feature>